<dbReference type="OrthoDB" id="2173042at2"/>
<feature type="domain" description="DUF5776" evidence="6">
    <location>
        <begin position="738"/>
        <end position="802"/>
    </location>
</feature>
<dbReference type="PANTHER" id="PTHR34135">
    <property type="entry name" value="LYSOZYME"/>
    <property type="match status" value="1"/>
</dbReference>
<feature type="domain" description="DUF5776" evidence="6">
    <location>
        <begin position="442"/>
        <end position="506"/>
    </location>
</feature>
<evidence type="ECO:0000256" key="2">
    <source>
        <dbReference type="ARBA" id="ARBA00022801"/>
    </source>
</evidence>
<dbReference type="GO" id="GO:0016052">
    <property type="term" value="P:carbohydrate catabolic process"/>
    <property type="evidence" value="ECO:0007669"/>
    <property type="project" value="TreeGrafter"/>
</dbReference>
<dbReference type="InterPro" id="IPR017853">
    <property type="entry name" value="GH"/>
</dbReference>
<protein>
    <recommendedName>
        <fullName evidence="6">DUF5776 domain-containing protein</fullName>
    </recommendedName>
</protein>
<name>A0A1L8W7S4_9ENTE</name>
<evidence type="ECO:0000256" key="5">
    <source>
        <dbReference type="SAM" id="SignalP"/>
    </source>
</evidence>
<dbReference type="SMART" id="SM00641">
    <property type="entry name" value="Glyco_25"/>
    <property type="match status" value="1"/>
</dbReference>
<evidence type="ECO:0000256" key="3">
    <source>
        <dbReference type="ARBA" id="ARBA00023295"/>
    </source>
</evidence>
<keyword evidence="8" id="KW-1185">Reference proteome</keyword>
<feature type="compositionally biased region" description="Polar residues" evidence="4">
    <location>
        <begin position="84"/>
        <end position="103"/>
    </location>
</feature>
<organism evidence="7 8">
    <name type="scientific">Enterococcus ratti</name>
    <dbReference type="NCBI Taxonomy" id="150033"/>
    <lineage>
        <taxon>Bacteria</taxon>
        <taxon>Bacillati</taxon>
        <taxon>Bacillota</taxon>
        <taxon>Bacilli</taxon>
        <taxon>Lactobacillales</taxon>
        <taxon>Enterococcaceae</taxon>
        <taxon>Enterococcus</taxon>
    </lineage>
</organism>
<dbReference type="Proteomes" id="UP000182152">
    <property type="component" value="Unassembled WGS sequence"/>
</dbReference>
<dbReference type="InterPro" id="IPR018077">
    <property type="entry name" value="Glyco_hydro_fam25_subgr"/>
</dbReference>
<dbReference type="PANTHER" id="PTHR34135:SF1">
    <property type="entry name" value="GLYCOSYL HYDROLASE FAMILY 25"/>
    <property type="match status" value="1"/>
</dbReference>
<feature type="domain" description="DUF5776" evidence="6">
    <location>
        <begin position="368"/>
        <end position="432"/>
    </location>
</feature>
<feature type="compositionally biased region" description="Low complexity" evidence="4">
    <location>
        <begin position="66"/>
        <end position="83"/>
    </location>
</feature>
<dbReference type="Gene3D" id="3.20.20.80">
    <property type="entry name" value="Glycosidases"/>
    <property type="match status" value="1"/>
</dbReference>
<comment type="similarity">
    <text evidence="1">Belongs to the glycosyl hydrolase 25 family.</text>
</comment>
<proteinExistence type="inferred from homology"/>
<dbReference type="RefSeq" id="WP_071856368.1">
    <property type="nucleotide sequence ID" value="NZ_JXLB01000040.1"/>
</dbReference>
<evidence type="ECO:0000256" key="1">
    <source>
        <dbReference type="ARBA" id="ARBA00010646"/>
    </source>
</evidence>
<feature type="domain" description="DUF5776" evidence="6">
    <location>
        <begin position="664"/>
        <end position="728"/>
    </location>
</feature>
<dbReference type="GO" id="GO:0003796">
    <property type="term" value="F:lysozyme activity"/>
    <property type="evidence" value="ECO:0007669"/>
    <property type="project" value="InterPro"/>
</dbReference>
<dbReference type="AlphaFoldDB" id="A0A1L8W7S4"/>
<dbReference type="GO" id="GO:0009253">
    <property type="term" value="P:peptidoglycan catabolic process"/>
    <property type="evidence" value="ECO:0007669"/>
    <property type="project" value="InterPro"/>
</dbReference>
<feature type="domain" description="DUF5776" evidence="6">
    <location>
        <begin position="516"/>
        <end position="580"/>
    </location>
</feature>
<feature type="chain" id="PRO_5009881754" description="DUF5776 domain-containing protein" evidence="5">
    <location>
        <begin position="25"/>
        <end position="880"/>
    </location>
</feature>
<feature type="domain" description="DUF5776" evidence="6">
    <location>
        <begin position="812"/>
        <end position="876"/>
    </location>
</feature>
<keyword evidence="2" id="KW-0378">Hydrolase</keyword>
<feature type="signal peptide" evidence="5">
    <location>
        <begin position="1"/>
        <end position="24"/>
    </location>
</feature>
<feature type="domain" description="DUF5776" evidence="6">
    <location>
        <begin position="590"/>
        <end position="654"/>
    </location>
</feature>
<sequence>MKRIFSSTLLCTLLLNSFISSVYATETSQASEGVIQTETTSSVLAKDTALSETSQSLTDFSEQSTEKATTNTTTSSITQENSTAYETTSSSDDFISTKESNQTDPKEDVEIGKQGTDHKKGIYAMQPTTSVFRRARGIGIADVYANDPDLPRKDFIDVSSWNGTISVADYQKIKSYGITGVSVKLTEGTSYINPYAKSQIDNAKAAGLNVSAYHYSLYTSTQTAQAEANYFAKAASNAGLAKHTILFNDAEDPTLINNGRNAQNNSLAFNQQLKKLGFSNAALYIGRYWIDSGYINPASFGKERVWVAQYPYTPNQTMQWNNEYGAWQWSSLMYFPGIANYRERPFDISMSYSSFFNMHAAAPDLNNYYTSNPGKVIVKQNDYFYNDVNFTSRGKPVKKNSLITVKSIQMTANGVPRLFTDHGYLTANKSYVVAAKSNIDSYFTTNPKMVRLKIDDYFYADTAFKKRLNKVTKGTIVEVTDLAYTDSGVFRLKTNAGYLSASKSIVEEYRDYSKQYYTVNPEQVIVKVDDRFYKDVEFKEPSEAVSAGTVLKVVGIEEAANGVPRLKTSHGYFTANKNYVVATVPTINKYYTENPQQVMLKTDDCYYKDVNFTQKGEPLTKNTIIEIENMVYTSEGIPRLKTAKGYLTANRSYVQQVPSTIDNYYYFNPMKVAMKANDYFYKDLDFNQKERAISKDTLVDILGVAFTKDGYPRLRTNDGYLTANKDYVVKLTNHIDQYFTENPHKIIMLTKDNYYLDVDFLHPGQVIAKDTIIDVLGIDYTSNGTPRLKTAKGYITANKNYVTAAGNSNNNYFVTNPQKVKFLVDDFYYKDLAFTQKGKKIKKGTVVHVEAIEYTSFGVPRLKVAGGYITANKWYIEKAK</sequence>
<feature type="compositionally biased region" description="Basic and acidic residues" evidence="4">
    <location>
        <begin position="104"/>
        <end position="115"/>
    </location>
</feature>
<evidence type="ECO:0000313" key="7">
    <source>
        <dbReference type="EMBL" id="OJG77091.1"/>
    </source>
</evidence>
<dbReference type="STRING" id="150033.RV14_GL001749"/>
<dbReference type="InterPro" id="IPR002053">
    <property type="entry name" value="Glyco_hydro_25"/>
</dbReference>
<accession>A0A1L8W7S4</accession>
<keyword evidence="5" id="KW-0732">Signal</keyword>
<dbReference type="PROSITE" id="PS51904">
    <property type="entry name" value="GLYCOSYL_HYDROL_F25_2"/>
    <property type="match status" value="1"/>
</dbReference>
<dbReference type="Pfam" id="PF01183">
    <property type="entry name" value="Glyco_hydro_25"/>
    <property type="match status" value="1"/>
</dbReference>
<keyword evidence="3" id="KW-0326">Glycosidase</keyword>
<gene>
    <name evidence="7" type="ORF">RV14_GL001749</name>
</gene>
<dbReference type="Pfam" id="PF19087">
    <property type="entry name" value="DUF5776"/>
    <property type="match status" value="7"/>
</dbReference>
<reference evidence="7 8" key="1">
    <citation type="submission" date="2014-12" db="EMBL/GenBank/DDBJ databases">
        <title>Draft genome sequences of 29 type strains of Enterococci.</title>
        <authorList>
            <person name="Zhong Z."/>
            <person name="Sun Z."/>
            <person name="Liu W."/>
            <person name="Zhang W."/>
            <person name="Zhang H."/>
        </authorList>
    </citation>
    <scope>NUCLEOTIDE SEQUENCE [LARGE SCALE GENOMIC DNA]</scope>
    <source>
        <strain evidence="7 8">DSM 15687</strain>
    </source>
</reference>
<evidence type="ECO:0000256" key="4">
    <source>
        <dbReference type="SAM" id="MobiDB-lite"/>
    </source>
</evidence>
<comment type="caution">
    <text evidence="7">The sequence shown here is derived from an EMBL/GenBank/DDBJ whole genome shotgun (WGS) entry which is preliminary data.</text>
</comment>
<dbReference type="CDD" id="cd06522">
    <property type="entry name" value="GH25_AtlA-like"/>
    <property type="match status" value="1"/>
</dbReference>
<feature type="region of interest" description="Disordered" evidence="4">
    <location>
        <begin position="54"/>
        <end position="115"/>
    </location>
</feature>
<evidence type="ECO:0000259" key="6">
    <source>
        <dbReference type="Pfam" id="PF19087"/>
    </source>
</evidence>
<dbReference type="InterPro" id="IPR044081">
    <property type="entry name" value="DUF5776"/>
</dbReference>
<dbReference type="GO" id="GO:0016998">
    <property type="term" value="P:cell wall macromolecule catabolic process"/>
    <property type="evidence" value="ECO:0007669"/>
    <property type="project" value="InterPro"/>
</dbReference>
<dbReference type="SUPFAM" id="SSF51445">
    <property type="entry name" value="(Trans)glycosidases"/>
    <property type="match status" value="1"/>
</dbReference>
<dbReference type="EMBL" id="JXLB01000040">
    <property type="protein sequence ID" value="OJG77091.1"/>
    <property type="molecule type" value="Genomic_DNA"/>
</dbReference>
<evidence type="ECO:0000313" key="8">
    <source>
        <dbReference type="Proteomes" id="UP000182152"/>
    </source>
</evidence>